<evidence type="ECO:0000256" key="8">
    <source>
        <dbReference type="RuleBase" id="RU361185"/>
    </source>
</evidence>
<keyword evidence="3 9" id="KW-0472">Membrane</keyword>
<feature type="domain" description="P-type" evidence="10">
    <location>
        <begin position="104"/>
        <end position="154"/>
    </location>
</feature>
<dbReference type="SUPFAM" id="SSF51011">
    <property type="entry name" value="Glycosyl hydrolase domain"/>
    <property type="match status" value="1"/>
</dbReference>
<dbReference type="GO" id="GO:0004558">
    <property type="term" value="F:alpha-1,4-glucosidase activity"/>
    <property type="evidence" value="ECO:0007669"/>
    <property type="project" value="TreeGrafter"/>
</dbReference>
<accession>A0AAJ7WJ92</accession>
<keyword evidence="11" id="KW-1185">Reference proteome</keyword>
<proteinExistence type="inferred from homology"/>
<evidence type="ECO:0000256" key="2">
    <source>
        <dbReference type="ARBA" id="ARBA00007806"/>
    </source>
</evidence>
<dbReference type="KEGG" id="goe:100902769"/>
<dbReference type="InterPro" id="IPR013780">
    <property type="entry name" value="Glyco_hydro_b"/>
</dbReference>
<dbReference type="Pfam" id="PF13802">
    <property type="entry name" value="Gal_mutarotas_2"/>
    <property type="match status" value="1"/>
</dbReference>
<dbReference type="Gene3D" id="3.20.20.80">
    <property type="entry name" value="Glycosidases"/>
    <property type="match status" value="1"/>
</dbReference>
<dbReference type="CDD" id="cd14752">
    <property type="entry name" value="GH31_N"/>
    <property type="match status" value="1"/>
</dbReference>
<evidence type="ECO:0000313" key="12">
    <source>
        <dbReference type="RefSeq" id="XP_028969145.1"/>
    </source>
</evidence>
<gene>
    <name evidence="12" type="primary">LOC100902769</name>
</gene>
<dbReference type="SUPFAM" id="SSF74650">
    <property type="entry name" value="Galactose mutarotase-like"/>
    <property type="match status" value="1"/>
</dbReference>
<dbReference type="PANTHER" id="PTHR22762:SF133">
    <property type="entry name" value="P-TYPE DOMAIN-CONTAINING PROTEIN"/>
    <property type="match status" value="1"/>
</dbReference>
<comment type="similarity">
    <text evidence="2 8">Belongs to the glycosyl hydrolase 31 family.</text>
</comment>
<keyword evidence="4" id="KW-1015">Disulfide bond</keyword>
<dbReference type="Pfam" id="PF01055">
    <property type="entry name" value="Glyco_hydro_31_2nd"/>
    <property type="match status" value="1"/>
</dbReference>
<dbReference type="Pfam" id="PF21365">
    <property type="entry name" value="Glyco_hydro_31_3rd"/>
    <property type="match status" value="1"/>
</dbReference>
<keyword evidence="5" id="KW-0325">Glycoprotein</keyword>
<dbReference type="SMART" id="SM00018">
    <property type="entry name" value="PD"/>
    <property type="match status" value="1"/>
</dbReference>
<evidence type="ECO:0000256" key="9">
    <source>
        <dbReference type="SAM" id="Phobius"/>
    </source>
</evidence>
<protein>
    <recommendedName>
        <fullName evidence="6">Maltase</fullName>
    </recommendedName>
</protein>
<keyword evidence="8" id="KW-0326">Glycosidase</keyword>
<dbReference type="Pfam" id="PF00088">
    <property type="entry name" value="Trefoil"/>
    <property type="match status" value="1"/>
</dbReference>
<evidence type="ECO:0000259" key="10">
    <source>
        <dbReference type="PROSITE" id="PS51448"/>
    </source>
</evidence>
<evidence type="ECO:0000256" key="4">
    <source>
        <dbReference type="ARBA" id="ARBA00023157"/>
    </source>
</evidence>
<dbReference type="AlphaFoldDB" id="A0AAJ7WJ92"/>
<organism evidence="11 12">
    <name type="scientific">Galendromus occidentalis</name>
    <name type="common">western predatory mite</name>
    <dbReference type="NCBI Taxonomy" id="34638"/>
    <lineage>
        <taxon>Eukaryota</taxon>
        <taxon>Metazoa</taxon>
        <taxon>Ecdysozoa</taxon>
        <taxon>Arthropoda</taxon>
        <taxon>Chelicerata</taxon>
        <taxon>Arachnida</taxon>
        <taxon>Acari</taxon>
        <taxon>Parasitiformes</taxon>
        <taxon>Mesostigmata</taxon>
        <taxon>Gamasina</taxon>
        <taxon>Phytoseioidea</taxon>
        <taxon>Phytoseiidae</taxon>
        <taxon>Typhlodrominae</taxon>
        <taxon>Galendromus</taxon>
    </lineage>
</organism>
<dbReference type="Gene3D" id="2.60.40.1180">
    <property type="entry name" value="Golgi alpha-mannosidase II"/>
    <property type="match status" value="2"/>
</dbReference>
<dbReference type="InterPro" id="IPR044913">
    <property type="entry name" value="P_trefoil_dom_sf"/>
</dbReference>
<dbReference type="PANTHER" id="PTHR22762">
    <property type="entry name" value="ALPHA-GLUCOSIDASE"/>
    <property type="match status" value="1"/>
</dbReference>
<dbReference type="InterPro" id="IPR000322">
    <property type="entry name" value="Glyco_hydro_31_TIM"/>
</dbReference>
<dbReference type="GeneID" id="100902769"/>
<keyword evidence="9" id="KW-0812">Transmembrane</keyword>
<dbReference type="InterPro" id="IPR048395">
    <property type="entry name" value="Glyco_hydro_31_C"/>
</dbReference>
<dbReference type="SUPFAM" id="SSF51445">
    <property type="entry name" value="(Trans)glycosidases"/>
    <property type="match status" value="1"/>
</dbReference>
<dbReference type="GO" id="GO:0016020">
    <property type="term" value="C:membrane"/>
    <property type="evidence" value="ECO:0007669"/>
    <property type="project" value="UniProtKB-SubCell"/>
</dbReference>
<dbReference type="Gene3D" id="4.10.110.10">
    <property type="entry name" value="Spasmolytic Protein, domain 1"/>
    <property type="match status" value="1"/>
</dbReference>
<evidence type="ECO:0000256" key="3">
    <source>
        <dbReference type="ARBA" id="ARBA00023136"/>
    </source>
</evidence>
<sequence>MENDRLAGDSDNPLPLGRCYNGEVLVRWNSRQSLKSTGRIRRRRRFRSQVKDRRLYNGIVGSVALILALVAVCVPVYYAVLRRYLSEIDFTPLGERKLRTPWKKACPKSFFEDFRRYDCYPDKKGEVSKQDCLSRGCCYREATNARVPSCFLPTNKGYRHFSGPNPVCTRGYEYILDKDESPLRYGDEAPYVTLRVEHQTTDRLRIKISDPKDERAEVPFPSLPIHHENSNASMEAYAVSYNKIFPFSDKQDIIIRRSATGTTVFDTSAGALIFSGQFIEITTLLPSHNVYGIGEHMKPGIKMDLNYKTYPLFNAETYPPNGMQGNRHGSHPFYVVIENDGNAHGVLLMNSSPMEIHAQPAPSLTFRVIGGVLDLYIFMGPAPEDVLRQYHSFIGRPFMPPYWALGYHLGRWGFKNDYYVQTQQEAMRKQSIPQDGLSLDLDIRGQHESFNLDTNGTYKELPAIVEYHRKRDYRVLLTMEPALSVQHSSFMNAFKRKILVRNSFEGTVKGLSWAGEVGYPDFLNEASWKWLADEVAVYRMKLTFDGIFLTNNEPVDFTNKSFVETECINDNLNFPHYKPATRGSFLFDGTLCMDSNHIFKGHSMKHYNVHNVYGHFSAIAFYNAMKSILNGTRPLIVSRSTFLGTGRYAGHWFDELDSSSWRDMRWTLRAALEMNMFGIPLVGGDVCGHFEDSPQELCYRWTQLGAMLPLMRNHNADEAASQDPPAYGTDFSRAVREIIRLRYQLIPFLYTLFYKSHAVGGSVIRPLSFNFPNDRNSIKSEEQLMWGDALMFSPALYLYQVSKEVYLPPGIWYDFFSGERVSTSGSFIQIPVPLYSVEKPLVAHVRGGRVIPLQNPALNTHSSRKNPLSLIVAYDDTFGSEGQLYWDDGETLDSFERGDYIVMNIVANKTALSLTVMSGKCHLYAPFYNLVIHKIRLLGMYKKPSRVLIDGKYALFPSQIHWMYRQNIMELSRLLVPLSRNSSIVWDFD</sequence>
<dbReference type="CDD" id="cd00111">
    <property type="entry name" value="Trefoil"/>
    <property type="match status" value="1"/>
</dbReference>
<dbReference type="GO" id="GO:0005975">
    <property type="term" value="P:carbohydrate metabolic process"/>
    <property type="evidence" value="ECO:0007669"/>
    <property type="project" value="InterPro"/>
</dbReference>
<dbReference type="RefSeq" id="XP_028969145.1">
    <property type="nucleotide sequence ID" value="XM_029113312.1"/>
</dbReference>
<dbReference type="InterPro" id="IPR025887">
    <property type="entry name" value="Glyco_hydro_31_N_dom"/>
</dbReference>
<dbReference type="PROSITE" id="PS51448">
    <property type="entry name" value="P_TREFOIL_2"/>
    <property type="match status" value="1"/>
</dbReference>
<dbReference type="Proteomes" id="UP000694867">
    <property type="component" value="Unplaced"/>
</dbReference>
<dbReference type="GO" id="GO:0030246">
    <property type="term" value="F:carbohydrate binding"/>
    <property type="evidence" value="ECO:0007669"/>
    <property type="project" value="InterPro"/>
</dbReference>
<feature type="transmembrane region" description="Helical" evidence="9">
    <location>
        <begin position="55"/>
        <end position="78"/>
    </location>
</feature>
<name>A0AAJ7WJ92_9ACAR</name>
<dbReference type="Gene3D" id="2.60.40.1760">
    <property type="entry name" value="glycosyl hydrolase (family 31)"/>
    <property type="match status" value="1"/>
</dbReference>
<dbReference type="SUPFAM" id="SSF57492">
    <property type="entry name" value="Trefoil"/>
    <property type="match status" value="1"/>
</dbReference>
<evidence type="ECO:0000256" key="6">
    <source>
        <dbReference type="ARBA" id="ARBA00041343"/>
    </source>
</evidence>
<dbReference type="InterPro" id="IPR017853">
    <property type="entry name" value="GH"/>
</dbReference>
<reference evidence="12" key="1">
    <citation type="submission" date="2025-08" db="UniProtKB">
        <authorList>
            <consortium name="RefSeq"/>
        </authorList>
    </citation>
    <scope>IDENTIFICATION</scope>
</reference>
<dbReference type="InterPro" id="IPR011013">
    <property type="entry name" value="Gal_mutarotase_sf_dom"/>
</dbReference>
<comment type="subcellular location">
    <subcellularLocation>
        <location evidence="1">Membrane</location>
    </subcellularLocation>
</comment>
<comment type="caution">
    <text evidence="7">Lacks conserved residue(s) required for the propagation of feature annotation.</text>
</comment>
<evidence type="ECO:0000256" key="7">
    <source>
        <dbReference type="PROSITE-ProRule" id="PRU00779"/>
    </source>
</evidence>
<evidence type="ECO:0000256" key="5">
    <source>
        <dbReference type="ARBA" id="ARBA00023180"/>
    </source>
</evidence>
<evidence type="ECO:0000313" key="11">
    <source>
        <dbReference type="Proteomes" id="UP000694867"/>
    </source>
</evidence>
<evidence type="ECO:0000256" key="1">
    <source>
        <dbReference type="ARBA" id="ARBA00004370"/>
    </source>
</evidence>
<dbReference type="InterPro" id="IPR000519">
    <property type="entry name" value="P_trefoil_dom"/>
</dbReference>
<keyword evidence="8" id="KW-0378">Hydrolase</keyword>
<keyword evidence="9" id="KW-1133">Transmembrane helix</keyword>